<dbReference type="EMBL" id="QPMT01000069">
    <property type="protein sequence ID" value="KAF4845696.1"/>
    <property type="molecule type" value="Genomic_DNA"/>
</dbReference>
<evidence type="ECO:0000256" key="1">
    <source>
        <dbReference type="SAM" id="MobiDB-lite"/>
    </source>
</evidence>
<keyword evidence="2" id="KW-0472">Membrane</keyword>
<comment type="caution">
    <text evidence="3">The sequence shown here is derived from an EMBL/GenBank/DDBJ whole genome shotgun (WGS) entry which is preliminary data.</text>
</comment>
<gene>
    <name evidence="3" type="ORF">CGCSCA2_v013432</name>
</gene>
<dbReference type="AlphaFoldDB" id="A0A9P5ECX2"/>
<reference evidence="3" key="1">
    <citation type="submission" date="2019-06" db="EMBL/GenBank/DDBJ databases">
        <authorList>
            <person name="Gan P."/>
            <person name="Shirasu K."/>
        </authorList>
    </citation>
    <scope>NUCLEOTIDE SEQUENCE [LARGE SCALE GENOMIC DNA]</scope>
    <source>
        <strain evidence="3">CAD2</strain>
    </source>
</reference>
<feature type="region of interest" description="Disordered" evidence="1">
    <location>
        <begin position="56"/>
        <end position="92"/>
    </location>
</feature>
<evidence type="ECO:0000256" key="2">
    <source>
        <dbReference type="SAM" id="Phobius"/>
    </source>
</evidence>
<protein>
    <submittedName>
        <fullName evidence="3">Uncharacterized protein</fullName>
    </submittedName>
</protein>
<dbReference type="OrthoDB" id="4833021at2759"/>
<dbReference type="Proteomes" id="UP000711996">
    <property type="component" value="Unassembled WGS sequence"/>
</dbReference>
<name>A0A9P5ECX2_COLSI</name>
<feature type="transmembrane region" description="Helical" evidence="2">
    <location>
        <begin position="20"/>
        <end position="46"/>
    </location>
</feature>
<organism evidence="3 4">
    <name type="scientific">Colletotrichum siamense</name>
    <name type="common">Anthracnose fungus</name>
    <dbReference type="NCBI Taxonomy" id="690259"/>
    <lineage>
        <taxon>Eukaryota</taxon>
        <taxon>Fungi</taxon>
        <taxon>Dikarya</taxon>
        <taxon>Ascomycota</taxon>
        <taxon>Pezizomycotina</taxon>
        <taxon>Sordariomycetes</taxon>
        <taxon>Hypocreomycetidae</taxon>
        <taxon>Glomerellales</taxon>
        <taxon>Glomerellaceae</taxon>
        <taxon>Colletotrichum</taxon>
        <taxon>Colletotrichum gloeosporioides species complex</taxon>
    </lineage>
</organism>
<sequence>MMTYSLLAPDYPSLVRYISGAFIALGLFFVVPIVLLIGFDFVVWVYRICWSRPWQESRNGQLRPPTAARHAPETADGLTDASLSSLSSSSSRGLTNTQELAFTRAYLPCRVRLDIPMHGATFISIPC</sequence>
<keyword evidence="2" id="KW-0812">Transmembrane</keyword>
<evidence type="ECO:0000313" key="3">
    <source>
        <dbReference type="EMBL" id="KAF4845696.1"/>
    </source>
</evidence>
<keyword evidence="4" id="KW-1185">Reference proteome</keyword>
<feature type="compositionally biased region" description="Low complexity" evidence="1">
    <location>
        <begin position="82"/>
        <end position="91"/>
    </location>
</feature>
<proteinExistence type="predicted"/>
<evidence type="ECO:0000313" key="4">
    <source>
        <dbReference type="Proteomes" id="UP000711996"/>
    </source>
</evidence>
<keyword evidence="2" id="KW-1133">Transmembrane helix</keyword>
<accession>A0A9P5ECX2</accession>